<evidence type="ECO:0000259" key="1">
    <source>
        <dbReference type="Pfam" id="PF06259"/>
    </source>
</evidence>
<dbReference type="Proteomes" id="UP000194000">
    <property type="component" value="Unassembled WGS sequence"/>
</dbReference>
<dbReference type="Pfam" id="PF06259">
    <property type="entry name" value="Abhydrolase_8"/>
    <property type="match status" value="1"/>
</dbReference>
<evidence type="ECO:0000313" key="3">
    <source>
        <dbReference type="Proteomes" id="UP000194000"/>
    </source>
</evidence>
<dbReference type="InterPro" id="IPR010427">
    <property type="entry name" value="DUF1023"/>
</dbReference>
<dbReference type="STRING" id="1260918.AWC06_00855"/>
<keyword evidence="3" id="KW-1185">Reference proteome</keyword>
<evidence type="ECO:0000313" key="2">
    <source>
        <dbReference type="EMBL" id="ORV56795.1"/>
    </source>
</evidence>
<feature type="domain" description="DUF1023" evidence="1">
    <location>
        <begin position="308"/>
        <end position="471"/>
    </location>
</feature>
<dbReference type="AlphaFoldDB" id="A0A1X1UIX7"/>
<sequence length="543" mass="58176">MADIDRWSSEAVREVFHAANARGQATLEASRQLSSLAVFDTWEGATAEARKHTNASIRQDLDAHGNESLAVARAASKAADDIEHVQSELRTLRADATELHMTIDPLTNQVVPSSTFKGPPMEALIAEMQLQPRLDAILAEANTVDTELATAINMADGDAPIPAAPHDNRPEIQDALSRPLPEDPKQFTDLWNQLTPEEKDWLYSRDHDIGNHYGMPWDPPDHLGKDHYNRLRLPELERQTQADIDRMQHSLDEMMRGHNADDGAIYALQTQLAAAKNHLQGYKDVEATINSTNGPKRYLGQLDEFGHGAIAIGNPDTAKRNAILVPGTGQDLTTISGADNKALAMYNATLRADPSLKPGDVVVTTWMGYDRPMGLDHADFPNLAQAGAANLDAFEAGQRASHVGAPSIDTVIGHSYGSTVVGAAASGGHHLDANNVIAVGSPGMLVDHAGDLRLDPGGHVYAMRAQNDIIGAAGAATQWTLGPEPDKPDFGAIRLEAAPGPGLPLGLPSVDAHSSYWFPGNKALLNMGAIIAGQPPPYIIGNR</sequence>
<accession>A0A1X1UIX7</accession>
<reference evidence="2 3" key="1">
    <citation type="submission" date="2016-01" db="EMBL/GenBank/DDBJ databases">
        <title>The new phylogeny of the genus Mycobacterium.</title>
        <authorList>
            <person name="Tarcisio F."/>
            <person name="Conor M."/>
            <person name="Antonella G."/>
            <person name="Elisabetta G."/>
            <person name="Giulia F.S."/>
            <person name="Sara T."/>
            <person name="Anna F."/>
            <person name="Clotilde B."/>
            <person name="Roberto B."/>
            <person name="Veronica D.S."/>
            <person name="Fabio R."/>
            <person name="Monica P."/>
            <person name="Olivier J."/>
            <person name="Enrico T."/>
            <person name="Nicola S."/>
        </authorList>
    </citation>
    <scope>NUCLEOTIDE SEQUENCE [LARGE SCALE GENOMIC DNA]</scope>
    <source>
        <strain evidence="2 3">DSM 45731</strain>
    </source>
</reference>
<comment type="caution">
    <text evidence="2">The sequence shown here is derived from an EMBL/GenBank/DDBJ whole genome shotgun (WGS) entry which is preliminary data.</text>
</comment>
<dbReference type="EMBL" id="LQOW01000031">
    <property type="protein sequence ID" value="ORV56795.1"/>
    <property type="molecule type" value="Genomic_DNA"/>
</dbReference>
<name>A0A1X1UIX7_9MYCO</name>
<gene>
    <name evidence="2" type="ORF">AWC06_00855</name>
</gene>
<proteinExistence type="predicted"/>
<protein>
    <recommendedName>
        <fullName evidence="1">DUF1023 domain-containing protein</fullName>
    </recommendedName>
</protein>
<organism evidence="2 3">
    <name type="scientific">Mycobacterium fragae</name>
    <dbReference type="NCBI Taxonomy" id="1260918"/>
    <lineage>
        <taxon>Bacteria</taxon>
        <taxon>Bacillati</taxon>
        <taxon>Actinomycetota</taxon>
        <taxon>Actinomycetes</taxon>
        <taxon>Mycobacteriales</taxon>
        <taxon>Mycobacteriaceae</taxon>
        <taxon>Mycobacterium</taxon>
    </lineage>
</organism>